<accession>A0A2V1DKI8</accession>
<proteinExistence type="predicted"/>
<dbReference type="OrthoDB" id="4465702at2759"/>
<protein>
    <submittedName>
        <fullName evidence="1">Uncharacterized protein</fullName>
    </submittedName>
</protein>
<name>A0A2V1DKI8_9PLEO</name>
<reference evidence="1 2" key="1">
    <citation type="journal article" date="2018" name="Sci. Rep.">
        <title>Comparative genomics provides insights into the lifestyle and reveals functional heterogeneity of dark septate endophytic fungi.</title>
        <authorList>
            <person name="Knapp D.G."/>
            <person name="Nemeth J.B."/>
            <person name="Barry K."/>
            <person name="Hainaut M."/>
            <person name="Henrissat B."/>
            <person name="Johnson J."/>
            <person name="Kuo A."/>
            <person name="Lim J.H.P."/>
            <person name="Lipzen A."/>
            <person name="Nolan M."/>
            <person name="Ohm R.A."/>
            <person name="Tamas L."/>
            <person name="Grigoriev I.V."/>
            <person name="Spatafora J.W."/>
            <person name="Nagy L.G."/>
            <person name="Kovacs G.M."/>
        </authorList>
    </citation>
    <scope>NUCLEOTIDE SEQUENCE [LARGE SCALE GENOMIC DNA]</scope>
    <source>
        <strain evidence="1 2">DSE2036</strain>
    </source>
</reference>
<evidence type="ECO:0000313" key="2">
    <source>
        <dbReference type="Proteomes" id="UP000244855"/>
    </source>
</evidence>
<dbReference type="EMBL" id="KZ805409">
    <property type="protein sequence ID" value="PVH98630.1"/>
    <property type="molecule type" value="Genomic_DNA"/>
</dbReference>
<keyword evidence="2" id="KW-1185">Reference proteome</keyword>
<evidence type="ECO:0000313" key="1">
    <source>
        <dbReference type="EMBL" id="PVH98630.1"/>
    </source>
</evidence>
<gene>
    <name evidence="1" type="ORF">DM02DRAFT_615665</name>
</gene>
<dbReference type="Proteomes" id="UP000244855">
    <property type="component" value="Unassembled WGS sequence"/>
</dbReference>
<dbReference type="AlphaFoldDB" id="A0A2V1DKI8"/>
<organism evidence="1 2">
    <name type="scientific">Periconia macrospinosa</name>
    <dbReference type="NCBI Taxonomy" id="97972"/>
    <lineage>
        <taxon>Eukaryota</taxon>
        <taxon>Fungi</taxon>
        <taxon>Dikarya</taxon>
        <taxon>Ascomycota</taxon>
        <taxon>Pezizomycotina</taxon>
        <taxon>Dothideomycetes</taxon>
        <taxon>Pleosporomycetidae</taxon>
        <taxon>Pleosporales</taxon>
        <taxon>Massarineae</taxon>
        <taxon>Periconiaceae</taxon>
        <taxon>Periconia</taxon>
    </lineage>
</organism>
<sequence length="80" mass="9030">MSKVGDKALGGEWETISNYKFEITEEMTLSFEGRSCNILDSEGRLIEKLGEKDGLAERDVCSGYQCYVMKAKVKFEHKDG</sequence>